<proteinExistence type="predicted"/>
<reference evidence="3" key="1">
    <citation type="submission" date="2018-07" db="EMBL/GenBank/DDBJ databases">
        <authorList>
            <person name="Quirk P.G."/>
            <person name="Krulwich T.A."/>
        </authorList>
    </citation>
    <scope>NUCLEOTIDE SEQUENCE</scope>
    <source>
        <strain evidence="3">Anand</strain>
    </source>
</reference>
<dbReference type="EMBL" id="UIVT01000003">
    <property type="protein sequence ID" value="SVP93396.1"/>
    <property type="molecule type" value="Genomic_DNA"/>
</dbReference>
<organism evidence="3">
    <name type="scientific">Theileria annulata</name>
    <dbReference type="NCBI Taxonomy" id="5874"/>
    <lineage>
        <taxon>Eukaryota</taxon>
        <taxon>Sar</taxon>
        <taxon>Alveolata</taxon>
        <taxon>Apicomplexa</taxon>
        <taxon>Aconoidasida</taxon>
        <taxon>Piroplasmida</taxon>
        <taxon>Theileriidae</taxon>
        <taxon>Theileria</taxon>
    </lineage>
</organism>
<feature type="compositionally biased region" description="Polar residues" evidence="1">
    <location>
        <begin position="324"/>
        <end position="342"/>
    </location>
</feature>
<protein>
    <submittedName>
        <fullName evidence="3">Uncharacterized protein</fullName>
    </submittedName>
</protein>
<feature type="compositionally biased region" description="Basic and acidic residues" evidence="1">
    <location>
        <begin position="352"/>
        <end position="366"/>
    </location>
</feature>
<feature type="region of interest" description="Disordered" evidence="1">
    <location>
        <begin position="324"/>
        <end position="366"/>
    </location>
</feature>
<gene>
    <name evidence="3" type="ORF">TAT_000238700</name>
    <name evidence="2" type="ORF">TAV_000238800</name>
</gene>
<dbReference type="VEuPathDB" id="PiroplasmaDB:TA03550"/>
<evidence type="ECO:0000313" key="2">
    <source>
        <dbReference type="EMBL" id="SVP92592.1"/>
    </source>
</evidence>
<name>A0A3B0NE57_THEAN</name>
<evidence type="ECO:0000256" key="1">
    <source>
        <dbReference type="SAM" id="MobiDB-lite"/>
    </source>
</evidence>
<dbReference type="AlphaFoldDB" id="A0A3B0NE57"/>
<dbReference type="EMBL" id="UIVS01000003">
    <property type="protein sequence ID" value="SVP92592.1"/>
    <property type="molecule type" value="Genomic_DNA"/>
</dbReference>
<sequence length="486" mass="57583">MDDTEAFNDFAANTVYDLFADDDEDLYLNEEEYEQTKPSEGVDEFSRKRNAKLGPFSTDTFWKRADDRRYDLKNHLWDFMIYNSIREQSFGNYKGQVEMMNSQLMLSIAECKNNVLNSLNELDHLYKAEQSDPGLNNYYENNVDKNLDDEHKNQVEACFDKLIRVVLDKFRIKLDLTTSESNDNSGFEDMTTSPRSDNINKQICEYLKSRKQVRQLFREFADYRRTKNQLIRKSLHELLKSFNEFRNKILQEVYQDSKGNKMNLTRFVKNMDKVTSRFDFFCEYRFHNLATYFRNKEEVDNYIDSFVAFNTFTDDFSQFNNNFNPNLRQPAPNTTSRTTTDTFVGETAQTKTTKDKTKMDKEPEQMPRENITEDDEMESIFNFMGGDVSQNFIQTQDQSEIKQKPDARSGGYKYMNLDEDNAKRMEFNNNPMMESKVVKDRQKEEEDDLKLLQEARKKAAEILRYTLHISYSVVLAFKDLFNSHLF</sequence>
<accession>A0A3B0NE57</accession>
<evidence type="ECO:0000313" key="3">
    <source>
        <dbReference type="EMBL" id="SVP93396.1"/>
    </source>
</evidence>